<keyword evidence="10 13" id="KW-0030">Aminoacyl-tRNA synthetase</keyword>
<evidence type="ECO:0000256" key="1">
    <source>
        <dbReference type="ARBA" id="ARBA00004496"/>
    </source>
</evidence>
<dbReference type="EC" id="6.1.1.2" evidence="3"/>
<evidence type="ECO:0000256" key="8">
    <source>
        <dbReference type="ARBA" id="ARBA00022840"/>
    </source>
</evidence>
<dbReference type="EMBL" id="JAVFKY010000005">
    <property type="protein sequence ID" value="KAK5576031.1"/>
    <property type="molecule type" value="Genomic_DNA"/>
</dbReference>
<dbReference type="PANTHER" id="PTHR10055:SF1">
    <property type="entry name" value="TRYPTOPHAN--TRNA LIGASE, CYTOPLASMIC"/>
    <property type="match status" value="1"/>
</dbReference>
<gene>
    <name evidence="14" type="ORF">RB653_007169</name>
</gene>
<keyword evidence="8 13" id="KW-0067">ATP-binding</keyword>
<organism evidence="14 15">
    <name type="scientific">Dictyostelium firmibasis</name>
    <dbReference type="NCBI Taxonomy" id="79012"/>
    <lineage>
        <taxon>Eukaryota</taxon>
        <taxon>Amoebozoa</taxon>
        <taxon>Evosea</taxon>
        <taxon>Eumycetozoa</taxon>
        <taxon>Dictyostelia</taxon>
        <taxon>Dictyosteliales</taxon>
        <taxon>Dictyosteliaceae</taxon>
        <taxon>Dictyostelium</taxon>
    </lineage>
</organism>
<evidence type="ECO:0000256" key="12">
    <source>
        <dbReference type="ARBA" id="ARBA00049929"/>
    </source>
</evidence>
<evidence type="ECO:0000313" key="15">
    <source>
        <dbReference type="Proteomes" id="UP001344447"/>
    </source>
</evidence>
<dbReference type="GO" id="GO:0006436">
    <property type="term" value="P:tryptophanyl-tRNA aminoacylation"/>
    <property type="evidence" value="ECO:0007669"/>
    <property type="project" value="InterPro"/>
</dbReference>
<dbReference type="AlphaFoldDB" id="A0AAN7YNS7"/>
<evidence type="ECO:0000256" key="10">
    <source>
        <dbReference type="ARBA" id="ARBA00023146"/>
    </source>
</evidence>
<sequence>MTETTPTETTPTETKEQVITPWEVEAAPGGSVDYMKLVDQFGSTVISEELIARFERVTGKKAHHFLRRGIFFSHRDLKELLDHHEAGKKWFLYTGRGPSSGSLHFGHLLPFTFTKYLQDAFNVPLVIQMTNDEKFLWKDMTLEESIKYTHNNVKDIIALGFDIQKTFIFSNLEYIQYLYPNVLKIARCVNLNQIQNIFGFKESDVIGKFTFPPVQAAPCFPDSFPHIFSSDDPEIKNIRCLIPCAIDQDPYFRMTRDIAHRIGHQKPALIHSKFFPALQGHNTKMSASDVNSAVYLSDTPDQVKDKIKKHAFSGGGATKEEQEKNGANLSVDITYEYLTFLLEDDEQLKDIAEKYSTGIMMTGEIKQILIDLMNKVIARHKEARSKITDEVLSSFMSIRKLNF</sequence>
<dbReference type="GO" id="GO:0005737">
    <property type="term" value="C:cytoplasm"/>
    <property type="evidence" value="ECO:0007669"/>
    <property type="project" value="UniProtKB-SubCell"/>
</dbReference>
<keyword evidence="9 13" id="KW-0648">Protein biosynthesis</keyword>
<keyword evidence="5" id="KW-0963">Cytoplasm</keyword>
<keyword evidence="6 13" id="KW-0436">Ligase</keyword>
<evidence type="ECO:0000256" key="4">
    <source>
        <dbReference type="ARBA" id="ARBA00013782"/>
    </source>
</evidence>
<protein>
    <recommendedName>
        <fullName evidence="4">Tryptophan--tRNA ligase, cytoplasmic</fullName>
        <ecNumber evidence="3">6.1.1.2</ecNumber>
    </recommendedName>
    <alternativeName>
        <fullName evidence="11">Tryptophanyl-tRNA synthetase</fullName>
    </alternativeName>
</protein>
<dbReference type="InterPro" id="IPR002306">
    <property type="entry name" value="Trp-tRNA-ligase"/>
</dbReference>
<evidence type="ECO:0000256" key="7">
    <source>
        <dbReference type="ARBA" id="ARBA00022741"/>
    </source>
</evidence>
<dbReference type="Gene3D" id="1.10.240.10">
    <property type="entry name" value="Tyrosyl-Transfer RNA Synthetase"/>
    <property type="match status" value="1"/>
</dbReference>
<evidence type="ECO:0000256" key="13">
    <source>
        <dbReference type="RuleBase" id="RU363036"/>
    </source>
</evidence>
<comment type="subcellular location">
    <subcellularLocation>
        <location evidence="1">Cytoplasm</location>
    </subcellularLocation>
</comment>
<name>A0AAN7YNS7_9MYCE</name>
<comment type="catalytic activity">
    <reaction evidence="12">
        <text>tRNA(Trp) + L-tryptophan + ATP = L-tryptophyl-tRNA(Trp) + AMP + diphosphate + H(+)</text>
        <dbReference type="Rhea" id="RHEA:24080"/>
        <dbReference type="Rhea" id="RHEA-COMP:9671"/>
        <dbReference type="Rhea" id="RHEA-COMP:9705"/>
        <dbReference type="ChEBI" id="CHEBI:15378"/>
        <dbReference type="ChEBI" id="CHEBI:30616"/>
        <dbReference type="ChEBI" id="CHEBI:33019"/>
        <dbReference type="ChEBI" id="CHEBI:57912"/>
        <dbReference type="ChEBI" id="CHEBI:78442"/>
        <dbReference type="ChEBI" id="CHEBI:78535"/>
        <dbReference type="ChEBI" id="CHEBI:456215"/>
        <dbReference type="EC" id="6.1.1.2"/>
    </reaction>
</comment>
<evidence type="ECO:0000256" key="5">
    <source>
        <dbReference type="ARBA" id="ARBA00022490"/>
    </source>
</evidence>
<comment type="caution">
    <text evidence="14">The sequence shown here is derived from an EMBL/GenBank/DDBJ whole genome shotgun (WGS) entry which is preliminary data.</text>
</comment>
<dbReference type="NCBIfam" id="TIGR00233">
    <property type="entry name" value="trpS"/>
    <property type="match status" value="1"/>
</dbReference>
<dbReference type="FunFam" id="3.40.50.620:FF:000033">
    <property type="entry name" value="tryptophan--tRNA ligase, cytoplasmic"/>
    <property type="match status" value="1"/>
</dbReference>
<comment type="similarity">
    <text evidence="2 13">Belongs to the class-I aminoacyl-tRNA synthetase family.</text>
</comment>
<reference evidence="14 15" key="1">
    <citation type="submission" date="2023-11" db="EMBL/GenBank/DDBJ databases">
        <title>Dfirmibasis_genome.</title>
        <authorList>
            <person name="Edelbroek B."/>
            <person name="Kjellin J."/>
            <person name="Jerlstrom-Hultqvist J."/>
            <person name="Soderbom F."/>
        </authorList>
    </citation>
    <scope>NUCLEOTIDE SEQUENCE [LARGE SCALE GENOMIC DNA]</scope>
    <source>
        <strain evidence="14 15">TNS-C-14</strain>
    </source>
</reference>
<dbReference type="InterPro" id="IPR014729">
    <property type="entry name" value="Rossmann-like_a/b/a_fold"/>
</dbReference>
<dbReference type="Gene3D" id="3.40.50.620">
    <property type="entry name" value="HUPs"/>
    <property type="match status" value="1"/>
</dbReference>
<keyword evidence="15" id="KW-1185">Reference proteome</keyword>
<dbReference type="GO" id="GO:0004830">
    <property type="term" value="F:tryptophan-tRNA ligase activity"/>
    <property type="evidence" value="ECO:0007669"/>
    <property type="project" value="UniProtKB-EC"/>
</dbReference>
<evidence type="ECO:0000256" key="3">
    <source>
        <dbReference type="ARBA" id="ARBA00013161"/>
    </source>
</evidence>
<dbReference type="CDD" id="cd00806">
    <property type="entry name" value="TrpRS_core"/>
    <property type="match status" value="1"/>
</dbReference>
<dbReference type="FunFam" id="1.10.240.10:FF:000007">
    <property type="entry name" value="Tryptophan--tRNA ligase"/>
    <property type="match status" value="1"/>
</dbReference>
<evidence type="ECO:0000256" key="2">
    <source>
        <dbReference type="ARBA" id="ARBA00005594"/>
    </source>
</evidence>
<dbReference type="PANTHER" id="PTHR10055">
    <property type="entry name" value="TRYPTOPHANYL-TRNA SYNTHETASE"/>
    <property type="match status" value="1"/>
</dbReference>
<dbReference type="SUPFAM" id="SSF52374">
    <property type="entry name" value="Nucleotidylyl transferase"/>
    <property type="match status" value="1"/>
</dbReference>
<evidence type="ECO:0000256" key="11">
    <source>
        <dbReference type="ARBA" id="ARBA00030268"/>
    </source>
</evidence>
<dbReference type="PRINTS" id="PR01039">
    <property type="entry name" value="TRNASYNTHTRP"/>
</dbReference>
<proteinExistence type="inferred from homology"/>
<evidence type="ECO:0000313" key="14">
    <source>
        <dbReference type="EMBL" id="KAK5576031.1"/>
    </source>
</evidence>
<dbReference type="Pfam" id="PF00579">
    <property type="entry name" value="tRNA-synt_1b"/>
    <property type="match status" value="1"/>
</dbReference>
<dbReference type="GO" id="GO:0005524">
    <property type="term" value="F:ATP binding"/>
    <property type="evidence" value="ECO:0007669"/>
    <property type="project" value="UniProtKB-KW"/>
</dbReference>
<dbReference type="InterPro" id="IPR002305">
    <property type="entry name" value="aa-tRNA-synth_Ic"/>
</dbReference>
<dbReference type="Proteomes" id="UP001344447">
    <property type="component" value="Unassembled WGS sequence"/>
</dbReference>
<accession>A0AAN7YNS7</accession>
<keyword evidence="7 13" id="KW-0547">Nucleotide-binding</keyword>
<evidence type="ECO:0000256" key="6">
    <source>
        <dbReference type="ARBA" id="ARBA00022598"/>
    </source>
</evidence>
<evidence type="ECO:0000256" key="9">
    <source>
        <dbReference type="ARBA" id="ARBA00022917"/>
    </source>
</evidence>